<reference evidence="1" key="1">
    <citation type="submission" date="2020-10" db="EMBL/GenBank/DDBJ databases">
        <authorList>
            <person name="Gilroy R."/>
        </authorList>
    </citation>
    <scope>NUCLEOTIDE SEQUENCE</scope>
    <source>
        <strain evidence="1">ChiSxjej1B13-7958</strain>
    </source>
</reference>
<reference evidence="1" key="2">
    <citation type="journal article" date="2021" name="PeerJ">
        <title>Extensive microbial diversity within the chicken gut microbiome revealed by metagenomics and culture.</title>
        <authorList>
            <person name="Gilroy R."/>
            <person name="Ravi A."/>
            <person name="Getino M."/>
            <person name="Pursley I."/>
            <person name="Horton D.L."/>
            <person name="Alikhan N.F."/>
            <person name="Baker D."/>
            <person name="Gharbi K."/>
            <person name="Hall N."/>
            <person name="Watson M."/>
            <person name="Adriaenssens E.M."/>
            <person name="Foster-Nyarko E."/>
            <person name="Jarju S."/>
            <person name="Secka A."/>
            <person name="Antonio M."/>
            <person name="Oren A."/>
            <person name="Chaudhuri R.R."/>
            <person name="La Ragione R."/>
            <person name="Hildebrand F."/>
            <person name="Pallen M.J."/>
        </authorList>
    </citation>
    <scope>NUCLEOTIDE SEQUENCE</scope>
    <source>
        <strain evidence="1">ChiSxjej1B13-7958</strain>
    </source>
</reference>
<gene>
    <name evidence="1" type="ORF">IAB89_03525</name>
</gene>
<comment type="caution">
    <text evidence="1">The sequence shown here is derived from an EMBL/GenBank/DDBJ whole genome shotgun (WGS) entry which is preliminary data.</text>
</comment>
<proteinExistence type="predicted"/>
<dbReference type="Proteomes" id="UP000824242">
    <property type="component" value="Unassembled WGS sequence"/>
</dbReference>
<evidence type="ECO:0000313" key="2">
    <source>
        <dbReference type="Proteomes" id="UP000824242"/>
    </source>
</evidence>
<name>A0A9D1ALS8_9FIRM</name>
<sequence>MPDTRYGHNPSGAADPTRTQAEENILKDEKRIGDLVHVLRYVADGAGFEIMGRVTLIDKRTGRVYK</sequence>
<accession>A0A9D1ALS8</accession>
<evidence type="ECO:0000313" key="1">
    <source>
        <dbReference type="EMBL" id="HIR46719.1"/>
    </source>
</evidence>
<dbReference type="AlphaFoldDB" id="A0A9D1ALS8"/>
<dbReference type="EMBL" id="DVGZ01000035">
    <property type="protein sequence ID" value="HIR46719.1"/>
    <property type="molecule type" value="Genomic_DNA"/>
</dbReference>
<organism evidence="1 2">
    <name type="scientific">Candidatus Caccousia avicola</name>
    <dbReference type="NCBI Taxonomy" id="2840721"/>
    <lineage>
        <taxon>Bacteria</taxon>
        <taxon>Bacillati</taxon>
        <taxon>Bacillota</taxon>
        <taxon>Clostridia</taxon>
        <taxon>Eubacteriales</taxon>
        <taxon>Oscillospiraceae</taxon>
        <taxon>Oscillospiraceae incertae sedis</taxon>
        <taxon>Candidatus Caccousia</taxon>
    </lineage>
</organism>
<protein>
    <submittedName>
        <fullName evidence="1">Uncharacterized protein</fullName>
    </submittedName>
</protein>